<protein>
    <submittedName>
        <fullName evidence="1">Uncharacterized protein</fullName>
    </submittedName>
</protein>
<evidence type="ECO:0000313" key="1">
    <source>
        <dbReference type="EMBL" id="KAI9161151.1"/>
    </source>
</evidence>
<dbReference type="InterPro" id="IPR011990">
    <property type="entry name" value="TPR-like_helical_dom_sf"/>
</dbReference>
<dbReference type="Proteomes" id="UP001064489">
    <property type="component" value="Chromosome 2"/>
</dbReference>
<dbReference type="Gene3D" id="1.25.40.10">
    <property type="entry name" value="Tetratricopeptide repeat domain"/>
    <property type="match status" value="1"/>
</dbReference>
<dbReference type="SUPFAM" id="SSF48452">
    <property type="entry name" value="TPR-like"/>
    <property type="match status" value="1"/>
</dbReference>
<reference evidence="1" key="1">
    <citation type="journal article" date="2022" name="Plant J.">
        <title>Strategies of tolerance reflected in two North American maple genomes.</title>
        <authorList>
            <person name="McEvoy S.L."/>
            <person name="Sezen U.U."/>
            <person name="Trouern-Trend A."/>
            <person name="McMahon S.M."/>
            <person name="Schaberg P.G."/>
            <person name="Yang J."/>
            <person name="Wegrzyn J.L."/>
            <person name="Swenson N.G."/>
        </authorList>
    </citation>
    <scope>NUCLEOTIDE SEQUENCE</scope>
    <source>
        <strain evidence="1">91603</strain>
    </source>
</reference>
<dbReference type="PANTHER" id="PTHR47310">
    <property type="entry name" value="PROTEIN FLUORESCENT IN BLUE LIGHT, CHLOROPLASTIC"/>
    <property type="match status" value="1"/>
</dbReference>
<gene>
    <name evidence="1" type="ORF">LWI28_014930</name>
</gene>
<accession>A0AAD5IEY3</accession>
<evidence type="ECO:0000313" key="2">
    <source>
        <dbReference type="Proteomes" id="UP001064489"/>
    </source>
</evidence>
<comment type="caution">
    <text evidence="1">The sequence shown here is derived from an EMBL/GenBank/DDBJ whole genome shotgun (WGS) entry which is preliminary data.</text>
</comment>
<reference evidence="1" key="2">
    <citation type="submission" date="2023-02" db="EMBL/GenBank/DDBJ databases">
        <authorList>
            <person name="Swenson N.G."/>
            <person name="Wegrzyn J.L."/>
            <person name="Mcevoy S.L."/>
        </authorList>
    </citation>
    <scope>NUCLEOTIDE SEQUENCE</scope>
    <source>
        <strain evidence="1">91603</strain>
        <tissue evidence="1">Leaf</tissue>
    </source>
</reference>
<dbReference type="GO" id="GO:0015995">
    <property type="term" value="P:chlorophyll biosynthetic process"/>
    <property type="evidence" value="ECO:0007669"/>
    <property type="project" value="InterPro"/>
</dbReference>
<dbReference type="PANTHER" id="PTHR47310:SF2">
    <property type="entry name" value="PROTEIN FLUORESCENT IN BLUE LIGHT, CHLOROPLASTIC"/>
    <property type="match status" value="1"/>
</dbReference>
<keyword evidence="2" id="KW-1185">Reference proteome</keyword>
<proteinExistence type="predicted"/>
<dbReference type="InterPro" id="IPR044243">
    <property type="entry name" value="FLU"/>
</dbReference>
<dbReference type="AlphaFoldDB" id="A0AAD5IEY3"/>
<dbReference type="EMBL" id="JAJSOW010000106">
    <property type="protein sequence ID" value="KAI9161151.1"/>
    <property type="molecule type" value="Genomic_DNA"/>
</dbReference>
<organism evidence="1 2">
    <name type="scientific">Acer negundo</name>
    <name type="common">Box elder</name>
    <dbReference type="NCBI Taxonomy" id="4023"/>
    <lineage>
        <taxon>Eukaryota</taxon>
        <taxon>Viridiplantae</taxon>
        <taxon>Streptophyta</taxon>
        <taxon>Embryophyta</taxon>
        <taxon>Tracheophyta</taxon>
        <taxon>Spermatophyta</taxon>
        <taxon>Magnoliopsida</taxon>
        <taxon>eudicotyledons</taxon>
        <taxon>Gunneridae</taxon>
        <taxon>Pentapetalae</taxon>
        <taxon>rosids</taxon>
        <taxon>malvids</taxon>
        <taxon>Sapindales</taxon>
        <taxon>Sapindaceae</taxon>
        <taxon>Hippocastanoideae</taxon>
        <taxon>Acereae</taxon>
        <taxon>Acer</taxon>
    </lineage>
</organism>
<name>A0AAD5IEY3_ACENE</name>
<sequence length="339" mass="38444">MKWMPPEKLYEEIDKTGGCVIGIDFGGTTTGLCVGKVCDGKVCNMKVCNWRYAYPMMALGNLGPKDDLSALESYFNSFSDGYGEILDGKWFLPDDLYSPQVVNSKIMTVSVAREILNTLAVNYGAQYYVFGFNADEGHWDVESNYAFLKNQIIQLEQDGNLAHKCFTIVDESHSTNCADKFLKTQFPELSDAGKILEMYPEIPHELRWQYNKSGEFDLDRFEDDLAQFRKRLLDCYSAAHFTRIFLDKGYRGLLPEGDDRAKAKDERMMKFAHDLGYDVSRGASLQRQGKFREAIKYHSMVLAISERKGQDSGNTEAYGAIADCYTELGDLEGAGKFYY</sequence>